<evidence type="ECO:0000313" key="10">
    <source>
        <dbReference type="Proteomes" id="UP000228934"/>
    </source>
</evidence>
<dbReference type="Proteomes" id="UP000228934">
    <property type="component" value="Unassembled WGS sequence"/>
</dbReference>
<accession>A0A2G9SGI5</accession>
<evidence type="ECO:0000256" key="7">
    <source>
        <dbReference type="RuleBase" id="RU004357"/>
    </source>
</evidence>
<feature type="domain" description="Cadherin Y-type LIR-motif" evidence="8">
    <location>
        <begin position="118"/>
        <end position="157"/>
    </location>
</feature>
<dbReference type="EMBL" id="KV924711">
    <property type="protein sequence ID" value="PIO39258.1"/>
    <property type="molecule type" value="Genomic_DNA"/>
</dbReference>
<dbReference type="GO" id="GO:0008013">
    <property type="term" value="F:beta-catenin binding"/>
    <property type="evidence" value="ECO:0007669"/>
    <property type="project" value="TreeGrafter"/>
</dbReference>
<proteinExistence type="predicted"/>
<dbReference type="InterPro" id="IPR027397">
    <property type="entry name" value="Catenin-bd_sf"/>
</dbReference>
<comment type="subcellular location">
    <subcellularLocation>
        <location evidence="1">Cell membrane</location>
        <topology evidence="1">Single-pass type I membrane protein</topology>
    </subcellularLocation>
</comment>
<evidence type="ECO:0000313" key="9">
    <source>
        <dbReference type="EMBL" id="PIO39258.1"/>
    </source>
</evidence>
<gene>
    <name evidence="9" type="ORF">AB205_0173030</name>
</gene>
<sequence>MMSTQNKSHATQPSFDSQRVERALAVIVHIKCKKSPTHFNKKGEDLKENIVKYDDEGGGEEDTEAFDITGLRHQTVMREHKRKRTIRTDIQSMYRLSLGLGPDVTIFREYLSEKLEEADTDPYSFPPDSLHTYAYEGTGSTAGSLSSLESSALDSNQCLKFDQG</sequence>
<dbReference type="GO" id="GO:0005509">
    <property type="term" value="F:calcium ion binding"/>
    <property type="evidence" value="ECO:0007669"/>
    <property type="project" value="InterPro"/>
</dbReference>
<protein>
    <recommendedName>
        <fullName evidence="8">Cadherin Y-type LIR-motif domain-containing protein</fullName>
    </recommendedName>
</protein>
<dbReference type="GO" id="GO:0005912">
    <property type="term" value="C:adherens junction"/>
    <property type="evidence" value="ECO:0007669"/>
    <property type="project" value="TreeGrafter"/>
</dbReference>
<reference evidence="10" key="1">
    <citation type="journal article" date="2017" name="Nat. Commun.">
        <title>The North American bullfrog draft genome provides insight into hormonal regulation of long noncoding RNA.</title>
        <authorList>
            <person name="Hammond S.A."/>
            <person name="Warren R.L."/>
            <person name="Vandervalk B.P."/>
            <person name="Kucuk E."/>
            <person name="Khan H."/>
            <person name="Gibb E.A."/>
            <person name="Pandoh P."/>
            <person name="Kirk H."/>
            <person name="Zhao Y."/>
            <person name="Jones M."/>
            <person name="Mungall A.J."/>
            <person name="Coope R."/>
            <person name="Pleasance S."/>
            <person name="Moore R.A."/>
            <person name="Holt R.A."/>
            <person name="Round J.M."/>
            <person name="Ohora S."/>
            <person name="Walle B.V."/>
            <person name="Veldhoen N."/>
            <person name="Helbing C.C."/>
            <person name="Birol I."/>
        </authorList>
    </citation>
    <scope>NUCLEOTIDE SEQUENCE [LARGE SCALE GENOMIC DNA]</scope>
</reference>
<evidence type="ECO:0000256" key="3">
    <source>
        <dbReference type="ARBA" id="ARBA00022737"/>
    </source>
</evidence>
<dbReference type="GO" id="GO:0016477">
    <property type="term" value="P:cell migration"/>
    <property type="evidence" value="ECO:0007669"/>
    <property type="project" value="TreeGrafter"/>
</dbReference>
<dbReference type="GO" id="GO:0000902">
    <property type="term" value="P:cell morphogenesis"/>
    <property type="evidence" value="ECO:0007669"/>
    <property type="project" value="TreeGrafter"/>
</dbReference>
<dbReference type="AlphaFoldDB" id="A0A2G9SGI5"/>
<name>A0A2G9SGI5_AQUCT</name>
<dbReference type="PANTHER" id="PTHR24027">
    <property type="entry name" value="CADHERIN-23"/>
    <property type="match status" value="1"/>
</dbReference>
<evidence type="ECO:0000256" key="2">
    <source>
        <dbReference type="ARBA" id="ARBA00022692"/>
    </source>
</evidence>
<keyword evidence="2" id="KW-0812">Transmembrane</keyword>
<dbReference type="Gene3D" id="4.10.900.10">
    <property type="entry name" value="TCF3-CBD (Catenin binding domain)"/>
    <property type="match status" value="1"/>
</dbReference>
<dbReference type="InterPro" id="IPR000233">
    <property type="entry name" value="Cadherin_Y-type_LIR"/>
</dbReference>
<dbReference type="GO" id="GO:0045296">
    <property type="term" value="F:cadherin binding"/>
    <property type="evidence" value="ECO:0007669"/>
    <property type="project" value="TreeGrafter"/>
</dbReference>
<dbReference type="GO" id="GO:0007043">
    <property type="term" value="P:cell-cell junction assembly"/>
    <property type="evidence" value="ECO:0007669"/>
    <property type="project" value="TreeGrafter"/>
</dbReference>
<keyword evidence="4" id="KW-0106">Calcium</keyword>
<evidence type="ECO:0000256" key="4">
    <source>
        <dbReference type="ARBA" id="ARBA00022837"/>
    </source>
</evidence>
<keyword evidence="5" id="KW-1133">Transmembrane helix</keyword>
<keyword evidence="6" id="KW-0472">Membrane</keyword>
<evidence type="ECO:0000256" key="5">
    <source>
        <dbReference type="ARBA" id="ARBA00022989"/>
    </source>
</evidence>
<dbReference type="OrthoDB" id="6252479at2759"/>
<dbReference type="GO" id="GO:0007156">
    <property type="term" value="P:homophilic cell adhesion via plasma membrane adhesion molecules"/>
    <property type="evidence" value="ECO:0007669"/>
    <property type="project" value="InterPro"/>
</dbReference>
<dbReference type="InterPro" id="IPR039808">
    <property type="entry name" value="Cadherin"/>
</dbReference>
<dbReference type="Pfam" id="PF01049">
    <property type="entry name" value="CADH_Y-type_LIR"/>
    <property type="match status" value="1"/>
</dbReference>
<organism evidence="9 10">
    <name type="scientific">Aquarana catesbeiana</name>
    <name type="common">American bullfrog</name>
    <name type="synonym">Rana catesbeiana</name>
    <dbReference type="NCBI Taxonomy" id="8400"/>
    <lineage>
        <taxon>Eukaryota</taxon>
        <taxon>Metazoa</taxon>
        <taxon>Chordata</taxon>
        <taxon>Craniata</taxon>
        <taxon>Vertebrata</taxon>
        <taxon>Euteleostomi</taxon>
        <taxon>Amphibia</taxon>
        <taxon>Batrachia</taxon>
        <taxon>Anura</taxon>
        <taxon>Neobatrachia</taxon>
        <taxon>Ranoidea</taxon>
        <taxon>Ranidae</taxon>
        <taxon>Aquarana</taxon>
    </lineage>
</organism>
<dbReference type="GO" id="GO:0044331">
    <property type="term" value="P:cell-cell adhesion mediated by cadherin"/>
    <property type="evidence" value="ECO:0007669"/>
    <property type="project" value="TreeGrafter"/>
</dbReference>
<comment type="function">
    <text evidence="7">Cadherins are calcium-dependent cell adhesion proteins.</text>
</comment>
<evidence type="ECO:0000256" key="6">
    <source>
        <dbReference type="ARBA" id="ARBA00023136"/>
    </source>
</evidence>
<evidence type="ECO:0000256" key="1">
    <source>
        <dbReference type="ARBA" id="ARBA00004251"/>
    </source>
</evidence>
<keyword evidence="3" id="KW-0677">Repeat</keyword>
<dbReference type="PANTHER" id="PTHR24027:SF323">
    <property type="entry name" value="CADHERIN-19"/>
    <property type="match status" value="1"/>
</dbReference>
<keyword evidence="10" id="KW-1185">Reference proteome</keyword>
<dbReference type="GO" id="GO:0034332">
    <property type="term" value="P:adherens junction organization"/>
    <property type="evidence" value="ECO:0007669"/>
    <property type="project" value="TreeGrafter"/>
</dbReference>
<evidence type="ECO:0000259" key="8">
    <source>
        <dbReference type="Pfam" id="PF01049"/>
    </source>
</evidence>
<dbReference type="GO" id="GO:0016342">
    <property type="term" value="C:catenin complex"/>
    <property type="evidence" value="ECO:0007669"/>
    <property type="project" value="TreeGrafter"/>
</dbReference>
<dbReference type="GO" id="GO:0016339">
    <property type="term" value="P:calcium-dependent cell-cell adhesion via plasma membrane cell adhesion molecules"/>
    <property type="evidence" value="ECO:0007669"/>
    <property type="project" value="TreeGrafter"/>
</dbReference>